<dbReference type="Gene3D" id="2.60.120.10">
    <property type="entry name" value="Jelly Rolls"/>
    <property type="match status" value="1"/>
</dbReference>
<comment type="caution">
    <text evidence="2">The sequence shown here is derived from an EMBL/GenBank/DDBJ whole genome shotgun (WGS) entry which is preliminary data.</text>
</comment>
<accession>A0ABV1M3C9</accession>
<dbReference type="RefSeq" id="WP_349586559.1">
    <property type="nucleotide sequence ID" value="NZ_JBEFLD010000004.1"/>
</dbReference>
<evidence type="ECO:0000313" key="2">
    <source>
        <dbReference type="EMBL" id="MEQ6290727.1"/>
    </source>
</evidence>
<dbReference type="SUPFAM" id="SSF51182">
    <property type="entry name" value="RmlC-like cupins"/>
    <property type="match status" value="1"/>
</dbReference>
<dbReference type="InterPro" id="IPR008579">
    <property type="entry name" value="UGlyAH_Cupin_dom"/>
</dbReference>
<reference evidence="2" key="1">
    <citation type="submission" date="2024-06" db="EMBL/GenBank/DDBJ databases">
        <title>Genome sequence of Vogesella sp. MAHUQ-64.</title>
        <authorList>
            <person name="Huq M.A."/>
        </authorList>
    </citation>
    <scope>NUCLEOTIDE SEQUENCE</scope>
    <source>
        <strain evidence="2">MAHUQ-64</strain>
    </source>
</reference>
<dbReference type="PANTHER" id="PTHR40943:SF1">
    <property type="entry name" value="CYTOPLASMIC PROTEIN"/>
    <property type="match status" value="1"/>
</dbReference>
<evidence type="ECO:0000313" key="3">
    <source>
        <dbReference type="Proteomes" id="UP001433638"/>
    </source>
</evidence>
<evidence type="ECO:0000259" key="1">
    <source>
        <dbReference type="Pfam" id="PF05899"/>
    </source>
</evidence>
<dbReference type="Pfam" id="PF05899">
    <property type="entry name" value="Cupin_3"/>
    <property type="match status" value="1"/>
</dbReference>
<dbReference type="Proteomes" id="UP001433638">
    <property type="component" value="Unassembled WGS sequence"/>
</dbReference>
<dbReference type="InterPro" id="IPR014710">
    <property type="entry name" value="RmlC-like_jellyroll"/>
</dbReference>
<dbReference type="EMBL" id="JBEFLD010000004">
    <property type="protein sequence ID" value="MEQ6290727.1"/>
    <property type="molecule type" value="Genomic_DNA"/>
</dbReference>
<gene>
    <name evidence="2" type="ORF">ABNW52_08870</name>
</gene>
<proteinExistence type="predicted"/>
<sequence>MQQIIAITGHGQTPVIDYPRPERLLDGNPRRETWNVFDSHDGAVAAGVWACETGAWCIAFADNKDEFFCVISGRVRLSNQQGEAWEVGPGEAAVIPGGFCGVFQVLEPVRKYYVIVERPV</sequence>
<protein>
    <submittedName>
        <fullName evidence="2">Cupin domain-containing protein</fullName>
    </submittedName>
</protein>
<name>A0ABV1M3C9_9NEIS</name>
<organism evidence="2 3">
    <name type="scientific">Vogesella oryzagri</name>
    <dbReference type="NCBI Taxonomy" id="3160864"/>
    <lineage>
        <taxon>Bacteria</taxon>
        <taxon>Pseudomonadati</taxon>
        <taxon>Pseudomonadota</taxon>
        <taxon>Betaproteobacteria</taxon>
        <taxon>Neisseriales</taxon>
        <taxon>Chromobacteriaceae</taxon>
        <taxon>Vogesella</taxon>
    </lineage>
</organism>
<keyword evidence="3" id="KW-1185">Reference proteome</keyword>
<dbReference type="PANTHER" id="PTHR40943">
    <property type="entry name" value="CYTOPLASMIC PROTEIN-RELATED"/>
    <property type="match status" value="1"/>
</dbReference>
<dbReference type="InterPro" id="IPR011051">
    <property type="entry name" value="RmlC_Cupin_sf"/>
</dbReference>
<feature type="domain" description="(S)-ureidoglycine aminohydrolase cupin" evidence="1">
    <location>
        <begin position="40"/>
        <end position="113"/>
    </location>
</feature>